<keyword evidence="4 9" id="KW-0472">Membrane</keyword>
<dbReference type="GO" id="GO:0016020">
    <property type="term" value="C:membrane"/>
    <property type="evidence" value="ECO:0007669"/>
    <property type="project" value="UniProtKB-SubCell"/>
</dbReference>
<keyword evidence="13" id="KW-1185">Reference proteome</keyword>
<dbReference type="InterPro" id="IPR004089">
    <property type="entry name" value="MCPsignal_dom"/>
</dbReference>
<evidence type="ECO:0000256" key="2">
    <source>
        <dbReference type="ARBA" id="ARBA00022692"/>
    </source>
</evidence>
<feature type="domain" description="Methyl-accepting transducer" evidence="10">
    <location>
        <begin position="396"/>
        <end position="632"/>
    </location>
</feature>
<dbReference type="Pfam" id="PF00015">
    <property type="entry name" value="MCPsignal"/>
    <property type="match status" value="1"/>
</dbReference>
<dbReference type="InterPro" id="IPR003660">
    <property type="entry name" value="HAMP_dom"/>
</dbReference>
<dbReference type="PANTHER" id="PTHR32089">
    <property type="entry name" value="METHYL-ACCEPTING CHEMOTAXIS PROTEIN MCPB"/>
    <property type="match status" value="1"/>
</dbReference>
<dbReference type="PROSITE" id="PS50885">
    <property type="entry name" value="HAMP"/>
    <property type="match status" value="1"/>
</dbReference>
<evidence type="ECO:0000256" key="9">
    <source>
        <dbReference type="SAM" id="Phobius"/>
    </source>
</evidence>
<dbReference type="AlphaFoldDB" id="A0A1H7QPQ8"/>
<dbReference type="FunFam" id="1.10.287.950:FF:000001">
    <property type="entry name" value="Methyl-accepting chemotaxis sensory transducer"/>
    <property type="match status" value="1"/>
</dbReference>
<evidence type="ECO:0000256" key="4">
    <source>
        <dbReference type="ARBA" id="ARBA00023136"/>
    </source>
</evidence>
<dbReference type="OrthoDB" id="9177152at2"/>
<evidence type="ECO:0000256" key="3">
    <source>
        <dbReference type="ARBA" id="ARBA00022989"/>
    </source>
</evidence>
<evidence type="ECO:0000256" key="1">
    <source>
        <dbReference type="ARBA" id="ARBA00004141"/>
    </source>
</evidence>
<evidence type="ECO:0000313" key="13">
    <source>
        <dbReference type="Proteomes" id="UP000199256"/>
    </source>
</evidence>
<feature type="domain" description="HAMP" evidence="11">
    <location>
        <begin position="340"/>
        <end position="391"/>
    </location>
</feature>
<dbReference type="SUPFAM" id="SSF58104">
    <property type="entry name" value="Methyl-accepting chemotaxis protein (MCP) signaling domain"/>
    <property type="match status" value="1"/>
</dbReference>
<evidence type="ECO:0000313" key="12">
    <source>
        <dbReference type="EMBL" id="SEL49267.1"/>
    </source>
</evidence>
<comment type="subcellular location">
    <subcellularLocation>
        <location evidence="1">Membrane</location>
        <topology evidence="1">Multi-pass membrane protein</topology>
    </subcellularLocation>
</comment>
<evidence type="ECO:0000256" key="7">
    <source>
        <dbReference type="PROSITE-ProRule" id="PRU00284"/>
    </source>
</evidence>
<organism evidence="12 13">
    <name type="scientific">Ectothiorhodospira marina</name>
    <dbReference type="NCBI Taxonomy" id="1396821"/>
    <lineage>
        <taxon>Bacteria</taxon>
        <taxon>Pseudomonadati</taxon>
        <taxon>Pseudomonadota</taxon>
        <taxon>Gammaproteobacteria</taxon>
        <taxon>Chromatiales</taxon>
        <taxon>Ectothiorhodospiraceae</taxon>
        <taxon>Ectothiorhodospira</taxon>
    </lineage>
</organism>
<dbReference type="GO" id="GO:0006935">
    <property type="term" value="P:chemotaxis"/>
    <property type="evidence" value="ECO:0007669"/>
    <property type="project" value="UniProtKB-ARBA"/>
</dbReference>
<sequence length="698" mass="74067">MKSPSSDGAAKMGISRGMAVLTGIVVLLMLLTVSAFVYYTMQVGNSRDYAAVAADQRLWVQRLESRIPMAAAGEDAAFVELRRHRDRLDASLTRLRDGDADITPVSGALSGPLGDLRDAWDTFRPPLNELLDARATRADASERARRAAPVLAQLRDSAQTLAGDLTEAGAQPERVYLAARIAMGSRDLERDLLLVEMGEGFPGSAQRLEQGLQRVEADVNRLQAFALPEDEPLPAMGAQVSQVQAHLDSLRPDLQALAGLSSSLARVSTSADQASAAASELLAAVGGFQEAVERQAAGLGKWVIAGYLLAALTVMTIGLLAYLFYQDAQRRLAVTTEQNRRNQRAILRLLDEMTNLAEGDLTVHATVTEDITGAIADSVNYAIDALRSLVTTINQTAMQVSTAAVKTQATALRLADASNHQAREIASASSGVTDMADSIEQVSRSAESSAEVAQKSVQIASKGALTVRKTIDGMDTIREQIQETSKRIKRLGESSQEIGDIVSLITDIADQTNILALNAAIQASSAGEAGRGFAVVADEVQRLAERSSNASKQIEALVKTIQADTKEAVISMEQSTSNVVGGAKLAFDAGDALAEIEGVSHQLADLIANISKAARQQSEVAQNISNTMNVIQEITMQTSDGTNETAVSIGNLANLASELRKSVSGFKLPESEQLETVIIDPAGERQGDKPGQSGEGQP</sequence>
<evidence type="ECO:0000256" key="6">
    <source>
        <dbReference type="ARBA" id="ARBA00029447"/>
    </source>
</evidence>
<dbReference type="Proteomes" id="UP000199256">
    <property type="component" value="Unassembled WGS sequence"/>
</dbReference>
<proteinExistence type="inferred from homology"/>
<dbReference type="Gene3D" id="1.10.287.950">
    <property type="entry name" value="Methyl-accepting chemotaxis protein"/>
    <property type="match status" value="1"/>
</dbReference>
<dbReference type="RefSeq" id="WP_090255196.1">
    <property type="nucleotide sequence ID" value="NZ_FOAA01000018.1"/>
</dbReference>
<keyword evidence="3 9" id="KW-1133">Transmembrane helix</keyword>
<reference evidence="13" key="1">
    <citation type="submission" date="2016-10" db="EMBL/GenBank/DDBJ databases">
        <authorList>
            <person name="Varghese N."/>
            <person name="Submissions S."/>
        </authorList>
    </citation>
    <scope>NUCLEOTIDE SEQUENCE [LARGE SCALE GENOMIC DNA]</scope>
    <source>
        <strain evidence="13">DSM 241</strain>
    </source>
</reference>
<feature type="transmembrane region" description="Helical" evidence="9">
    <location>
        <begin position="302"/>
        <end position="325"/>
    </location>
</feature>
<feature type="region of interest" description="Disordered" evidence="8">
    <location>
        <begin position="674"/>
        <end position="698"/>
    </location>
</feature>
<evidence type="ECO:0000259" key="10">
    <source>
        <dbReference type="PROSITE" id="PS50111"/>
    </source>
</evidence>
<evidence type="ECO:0000256" key="5">
    <source>
        <dbReference type="ARBA" id="ARBA00023224"/>
    </source>
</evidence>
<dbReference type="PROSITE" id="PS50111">
    <property type="entry name" value="CHEMOTAXIS_TRANSDUC_2"/>
    <property type="match status" value="1"/>
</dbReference>
<gene>
    <name evidence="12" type="ORF">SAMN05444515_11846</name>
</gene>
<keyword evidence="5 7" id="KW-0807">Transducer</keyword>
<dbReference type="SMART" id="SM00283">
    <property type="entry name" value="MA"/>
    <property type="match status" value="1"/>
</dbReference>
<keyword evidence="2 9" id="KW-0812">Transmembrane</keyword>
<accession>A0A1H7QPQ8</accession>
<dbReference type="CDD" id="cd11386">
    <property type="entry name" value="MCP_signal"/>
    <property type="match status" value="1"/>
</dbReference>
<dbReference type="PANTHER" id="PTHR32089:SF119">
    <property type="entry name" value="METHYL-ACCEPTING CHEMOTAXIS PROTEIN CTPL"/>
    <property type="match status" value="1"/>
</dbReference>
<dbReference type="STRING" id="1396821.SAMN05444515_11846"/>
<dbReference type="GO" id="GO:0007165">
    <property type="term" value="P:signal transduction"/>
    <property type="evidence" value="ECO:0007669"/>
    <property type="project" value="UniProtKB-KW"/>
</dbReference>
<comment type="similarity">
    <text evidence="6">Belongs to the methyl-accepting chemotaxis (MCP) protein family.</text>
</comment>
<evidence type="ECO:0000259" key="11">
    <source>
        <dbReference type="PROSITE" id="PS50885"/>
    </source>
</evidence>
<name>A0A1H7QPQ8_9GAMM</name>
<dbReference type="EMBL" id="FOAA01000018">
    <property type="protein sequence ID" value="SEL49267.1"/>
    <property type="molecule type" value="Genomic_DNA"/>
</dbReference>
<evidence type="ECO:0000256" key="8">
    <source>
        <dbReference type="SAM" id="MobiDB-lite"/>
    </source>
</evidence>
<protein>
    <submittedName>
        <fullName evidence="12">Twitching motility protein PilJ</fullName>
    </submittedName>
</protein>